<dbReference type="EMBL" id="BMAV01003826">
    <property type="protein sequence ID" value="GFY43733.1"/>
    <property type="molecule type" value="Genomic_DNA"/>
</dbReference>
<dbReference type="AlphaFoldDB" id="A0A8X6WYN9"/>
<gene>
    <name evidence="1" type="ORF">TNIN_34771</name>
</gene>
<dbReference type="Proteomes" id="UP000886998">
    <property type="component" value="Unassembled WGS sequence"/>
</dbReference>
<name>A0A8X6WYN9_9ARAC</name>
<proteinExistence type="predicted"/>
<evidence type="ECO:0000313" key="2">
    <source>
        <dbReference type="Proteomes" id="UP000886998"/>
    </source>
</evidence>
<dbReference type="OrthoDB" id="6432116at2759"/>
<sequence>MRLVNDYPIPTYHQQKHTAANFAALHPGNIWLRTSPNRLSTPLEAGKEGMNCGSMFLFGSSGLGHTGFKLRQSRFPPPLKWYVNVIRAFYGKTWSFPPILNPFAV</sequence>
<keyword evidence="2" id="KW-1185">Reference proteome</keyword>
<accession>A0A8X6WYN9</accession>
<organism evidence="1 2">
    <name type="scientific">Trichonephila inaurata madagascariensis</name>
    <dbReference type="NCBI Taxonomy" id="2747483"/>
    <lineage>
        <taxon>Eukaryota</taxon>
        <taxon>Metazoa</taxon>
        <taxon>Ecdysozoa</taxon>
        <taxon>Arthropoda</taxon>
        <taxon>Chelicerata</taxon>
        <taxon>Arachnida</taxon>
        <taxon>Araneae</taxon>
        <taxon>Araneomorphae</taxon>
        <taxon>Entelegynae</taxon>
        <taxon>Araneoidea</taxon>
        <taxon>Nephilidae</taxon>
        <taxon>Trichonephila</taxon>
        <taxon>Trichonephila inaurata</taxon>
    </lineage>
</organism>
<reference evidence="1" key="1">
    <citation type="submission" date="2020-08" db="EMBL/GenBank/DDBJ databases">
        <title>Multicomponent nature underlies the extraordinary mechanical properties of spider dragline silk.</title>
        <authorList>
            <person name="Kono N."/>
            <person name="Nakamura H."/>
            <person name="Mori M."/>
            <person name="Yoshida Y."/>
            <person name="Ohtoshi R."/>
            <person name="Malay A.D."/>
            <person name="Moran D.A.P."/>
            <person name="Tomita M."/>
            <person name="Numata K."/>
            <person name="Arakawa K."/>
        </authorList>
    </citation>
    <scope>NUCLEOTIDE SEQUENCE</scope>
</reference>
<comment type="caution">
    <text evidence="1">The sequence shown here is derived from an EMBL/GenBank/DDBJ whole genome shotgun (WGS) entry which is preliminary data.</text>
</comment>
<protein>
    <submittedName>
        <fullName evidence="1">Uncharacterized protein</fullName>
    </submittedName>
</protein>
<evidence type="ECO:0000313" key="1">
    <source>
        <dbReference type="EMBL" id="GFY43733.1"/>
    </source>
</evidence>